<proteinExistence type="inferred from homology"/>
<dbReference type="Pfam" id="PF01568">
    <property type="entry name" value="Molydop_binding"/>
    <property type="match status" value="1"/>
</dbReference>
<feature type="domain" description="4Fe-4S Mo/W bis-MGD-type" evidence="9">
    <location>
        <begin position="49"/>
        <end position="137"/>
    </location>
</feature>
<dbReference type="AlphaFoldDB" id="E6N476"/>
<dbReference type="Pfam" id="PF00384">
    <property type="entry name" value="Molybdopterin"/>
    <property type="match status" value="1"/>
</dbReference>
<dbReference type="EMBL" id="BA000048">
    <property type="protein sequence ID" value="BAJ49924.1"/>
    <property type="molecule type" value="Genomic_DNA"/>
</dbReference>
<name>E6N476_CALS0</name>
<dbReference type="PANTHER" id="PTHR43742:SF9">
    <property type="entry name" value="TETRATHIONATE REDUCTASE SUBUNIT A"/>
    <property type="match status" value="1"/>
</dbReference>
<dbReference type="Gene3D" id="2.40.40.20">
    <property type="match status" value="1"/>
</dbReference>
<dbReference type="GO" id="GO:0046872">
    <property type="term" value="F:metal ion binding"/>
    <property type="evidence" value="ECO:0007669"/>
    <property type="project" value="UniProtKB-KW"/>
</dbReference>
<evidence type="ECO:0000259" key="9">
    <source>
        <dbReference type="PROSITE" id="PS51669"/>
    </source>
</evidence>
<keyword evidence="6" id="KW-0560">Oxidoreductase</keyword>
<dbReference type="SUPFAM" id="SSF50692">
    <property type="entry name" value="ADC-like"/>
    <property type="match status" value="1"/>
</dbReference>
<dbReference type="STRING" id="311458.CSUB_C0060"/>
<evidence type="ECO:0000256" key="8">
    <source>
        <dbReference type="ARBA" id="ARBA00023014"/>
    </source>
</evidence>
<dbReference type="InterPro" id="IPR006963">
    <property type="entry name" value="Mopterin_OxRdtase_4Fe-4S_dom"/>
</dbReference>
<dbReference type="Gene3D" id="3.40.50.740">
    <property type="match status" value="2"/>
</dbReference>
<dbReference type="GO" id="GO:0043546">
    <property type="term" value="F:molybdopterin cofactor binding"/>
    <property type="evidence" value="ECO:0007669"/>
    <property type="project" value="InterPro"/>
</dbReference>
<dbReference type="InterPro" id="IPR009010">
    <property type="entry name" value="Asp_de-COase-like_dom_sf"/>
</dbReference>
<dbReference type="GO" id="GO:0051539">
    <property type="term" value="F:4 iron, 4 sulfur cluster binding"/>
    <property type="evidence" value="ECO:0007669"/>
    <property type="project" value="UniProtKB-KW"/>
</dbReference>
<dbReference type="SUPFAM" id="SSF53706">
    <property type="entry name" value="Formate dehydrogenase/DMSO reductase, domains 1-3"/>
    <property type="match status" value="1"/>
</dbReference>
<protein>
    <submittedName>
        <fullName evidence="10">Molybdopterin oxidoreductase, molybdopterin binding subunit</fullName>
    </submittedName>
</protein>
<dbReference type="InterPro" id="IPR006657">
    <property type="entry name" value="MoPterin_dinucl-bd_dom"/>
</dbReference>
<evidence type="ECO:0000256" key="2">
    <source>
        <dbReference type="ARBA" id="ARBA00022485"/>
    </source>
</evidence>
<evidence type="ECO:0000256" key="3">
    <source>
        <dbReference type="ARBA" id="ARBA00022505"/>
    </source>
</evidence>
<comment type="similarity">
    <text evidence="1">Belongs to the prokaryotic molybdopterin-containing oxidoreductase family.</text>
</comment>
<evidence type="ECO:0000313" key="11">
    <source>
        <dbReference type="EMBL" id="BAJ49924.1"/>
    </source>
</evidence>
<dbReference type="BioCyc" id="CCAL311458:G131R-59-MONOMER"/>
<keyword evidence="2" id="KW-0004">4Fe-4S</keyword>
<dbReference type="Gene3D" id="3.40.228.10">
    <property type="entry name" value="Dimethylsulfoxide Reductase, domain 2"/>
    <property type="match status" value="1"/>
</dbReference>
<evidence type="ECO:0000256" key="6">
    <source>
        <dbReference type="ARBA" id="ARBA00023002"/>
    </source>
</evidence>
<keyword evidence="4" id="KW-0479">Metal-binding</keyword>
<dbReference type="SMART" id="SM00926">
    <property type="entry name" value="Molybdop_Fe4S4"/>
    <property type="match status" value="1"/>
</dbReference>
<keyword evidence="5" id="KW-0732">Signal</keyword>
<evidence type="ECO:0000256" key="7">
    <source>
        <dbReference type="ARBA" id="ARBA00023004"/>
    </source>
</evidence>
<organism evidence="10 12">
    <name type="scientific">Caldiarchaeum subterraneum</name>
    <dbReference type="NCBI Taxonomy" id="311458"/>
    <lineage>
        <taxon>Archaea</taxon>
        <taxon>Nitrososphaerota</taxon>
        <taxon>Candidatus Caldarchaeales</taxon>
        <taxon>Candidatus Caldarchaeaceae</taxon>
        <taxon>Candidatus Caldarchaeum</taxon>
    </lineage>
</organism>
<evidence type="ECO:0000313" key="12">
    <source>
        <dbReference type="Proteomes" id="UP000008120"/>
    </source>
</evidence>
<keyword evidence="8" id="KW-0411">Iron-sulfur</keyword>
<reference evidence="10 12" key="1">
    <citation type="journal article" date="2005" name="Environ. Microbiol.">
        <title>Genetic and functional properties of uncultivated thermophilic crenarchaeotes from a subsurface gold mine as revealed by analysis of genome fragments.</title>
        <authorList>
            <person name="Nunoura T."/>
            <person name="Hirayama H."/>
            <person name="Takami H."/>
            <person name="Oida H."/>
            <person name="Nishi S."/>
            <person name="Shimamura S."/>
            <person name="Suzuki Y."/>
            <person name="Inagaki F."/>
            <person name="Takai K."/>
            <person name="Nealson K.H."/>
            <person name="Horikoshi K."/>
        </authorList>
    </citation>
    <scope>NUCLEOTIDE SEQUENCE [LARGE SCALE GENOMIC DNA]</scope>
</reference>
<evidence type="ECO:0000256" key="4">
    <source>
        <dbReference type="ARBA" id="ARBA00022723"/>
    </source>
</evidence>
<dbReference type="Proteomes" id="UP000008120">
    <property type="component" value="Chromosome"/>
</dbReference>
<dbReference type="Pfam" id="PF04879">
    <property type="entry name" value="Molybdop_Fe4S4"/>
    <property type="match status" value="1"/>
</dbReference>
<dbReference type="PROSITE" id="PS51669">
    <property type="entry name" value="4FE4S_MOW_BIS_MGD"/>
    <property type="match status" value="1"/>
</dbReference>
<dbReference type="EMBL" id="AP011827">
    <property type="protein sequence ID" value="BAJ47095.1"/>
    <property type="molecule type" value="Genomic_DNA"/>
</dbReference>
<evidence type="ECO:0000313" key="10">
    <source>
        <dbReference type="EMBL" id="BAJ47095.1"/>
    </source>
</evidence>
<reference evidence="10 12" key="2">
    <citation type="journal article" date="2011" name="Nucleic Acids Res.">
        <title>Insights into the evolution of Archaea and eukaryotic protein modifier systems revealed by the genome of a novel archaeal group.</title>
        <authorList>
            <person name="Nunoura T."/>
            <person name="Takaki Y."/>
            <person name="Kakuta J."/>
            <person name="Nishi S."/>
            <person name="Sugahara J."/>
            <person name="Kazama H."/>
            <person name="Chee G."/>
            <person name="Hattori M."/>
            <person name="Kanai A."/>
            <person name="Atomi H."/>
            <person name="Takai K."/>
            <person name="Takami H."/>
        </authorList>
    </citation>
    <scope>NUCLEOTIDE SEQUENCE [LARGE SCALE GENOMIC DNA]</scope>
</reference>
<keyword evidence="7" id="KW-0408">Iron</keyword>
<keyword evidence="3" id="KW-0500">Molybdenum</keyword>
<accession>E6N476</accession>
<dbReference type="GO" id="GO:0016491">
    <property type="term" value="F:oxidoreductase activity"/>
    <property type="evidence" value="ECO:0007669"/>
    <property type="project" value="UniProtKB-KW"/>
</dbReference>
<dbReference type="KEGG" id="csu:CSUB_C0060"/>
<dbReference type="Gene3D" id="2.20.25.90">
    <property type="entry name" value="ADC-like domains"/>
    <property type="match status" value="1"/>
</dbReference>
<evidence type="ECO:0000256" key="5">
    <source>
        <dbReference type="ARBA" id="ARBA00022729"/>
    </source>
</evidence>
<evidence type="ECO:0000256" key="1">
    <source>
        <dbReference type="ARBA" id="ARBA00010312"/>
    </source>
</evidence>
<dbReference type="PANTHER" id="PTHR43742">
    <property type="entry name" value="TRIMETHYLAMINE-N-OXIDE REDUCTASE"/>
    <property type="match status" value="1"/>
</dbReference>
<dbReference type="InterPro" id="IPR050612">
    <property type="entry name" value="Prok_Mopterin_Oxidored"/>
</dbReference>
<gene>
    <name evidence="11" type="ORF">CSUB_C0060</name>
    <name evidence="10" type="ORF">HGMM_F25E12C16</name>
</gene>
<sequence length="1153" mass="129240">MSSRRDAIRGIVAVASLGAFLAGYSPTIEQIFRPKREIYPSDPQRGSNVRYVNSVCLGCNVRCGIRVRIVNRDGVDVIERIEGNPYHPYNRAVSYDRQVKRYTQLDYQTPVEEAMAMWHGTLCARGQDGIHYVYDPYRVLKPLKRAGPRGSGKWKTISWEQLVKEVVEGGVIDETGERLPGLKNFFVYGRLKETGVENPNTLLAEIKKDVDSLVAKAKDKNVGIEELTAAIEGFKEKWTTKLGEYGLRLEDVLIDPDRPDLGFLANKIVFVRGRGQGHADYFYQRWVYALGSVNWLRHTSACQLGYYAGNRLWSGYTDVNADVMGAKVVIMAGATMGRQHPGATGQGLLIERAVEGEVKVYYVNPTAPRTLGTRGSVKWVPVKPGEDAALAMAMIRWMIENNRFDKEFLSITNSEAAKTLRGYPVNTNATWLVIFENGHPRFGEHLKASDIGLEGSQPVVSVNGVLMPNDAVEKADIEFSGRVQLSSGEEVLVKTPFTILKEEAFSKTLEEWSEICGVPVETIVEMAHDFTEAAPRASTYLHRGVCMHPNGEYAVWAFRVLDIIVGNLNRKGGLMARAAHTNYNGYLYNTGTSGFGEPPRLGPPVDRHGYAYENTLEYLLKLKRGENPYPAKRPWYPLTPEESYTELFAAIAEGYPYGIGALIMYYANPVLSANYGIKFIEVLKNTQKIPLFIAITTTINETFMYADYIVPDTTYLETGTLGIQYLYATSGGGLLNEGWRSPIILPMTEYIGKCPNGHDRWASMWEFLIDVAKALKAPGYGEKGIPGVAKKKYDGQWFPLNCLWEYIMRVYSNGALDAKDRGLIPAEIPSSEVGFVEQNYPIAKFKDILPADEWRYVTYALARGGVFTKYDDAFNEKGFTKRSPFGDGVARLWNETLAKTRNSVTGERFYGGPKYIPAATYAPIEGKGRLSPLGTPLSELWPATEYPLHLVFLTGPLMTKHRSQFYYWIRQILPENFVIINPRDAEKFRVKNSEFVEVETPYGVLEAAAVVEPTVMEGVIAVPYGLGRWSDTVIKKTNYLKGLKDPTLKKILDEIPDEVSIPEEAVNPVKQLPPLVKQLLFTKSPDDYYMTGLKPDEWRFNGVTPNPILLGDPSLGDWPLLSWIGAAQAYYDTKARLKPTGKKMKIEVPQIIW</sequence>
<dbReference type="InterPro" id="IPR006656">
    <property type="entry name" value="Mopterin_OxRdtase"/>
</dbReference>